<organism evidence="1 2">
    <name type="scientific">Streptomyces ferrugineus</name>
    <dbReference type="NCBI Taxonomy" id="1413221"/>
    <lineage>
        <taxon>Bacteria</taxon>
        <taxon>Bacillati</taxon>
        <taxon>Actinomycetota</taxon>
        <taxon>Actinomycetes</taxon>
        <taxon>Kitasatosporales</taxon>
        <taxon>Streptomycetaceae</taxon>
        <taxon>Streptomyces</taxon>
    </lineage>
</organism>
<name>A0A7M2SDM6_9ACTN</name>
<dbReference type="RefSeq" id="WP_194039299.1">
    <property type="nucleotide sequence ID" value="NZ_CP063373.1"/>
</dbReference>
<proteinExistence type="predicted"/>
<protein>
    <submittedName>
        <fullName evidence="1">Uncharacterized protein</fullName>
    </submittedName>
</protein>
<dbReference type="KEGG" id="sfeu:IM697_30435"/>
<dbReference type="EMBL" id="CP063373">
    <property type="protein sequence ID" value="QOV34426.1"/>
    <property type="molecule type" value="Genomic_DNA"/>
</dbReference>
<reference evidence="1 2" key="1">
    <citation type="submission" date="2020-10" db="EMBL/GenBank/DDBJ databases">
        <title>Streptomyces ferrugineus complate genome analysis.</title>
        <authorList>
            <person name="Anwar N."/>
        </authorList>
    </citation>
    <scope>NUCLEOTIDE SEQUENCE [LARGE SCALE GENOMIC DNA]</scope>
    <source>
        <strain evidence="1 2">CCTCC AA2014009</strain>
    </source>
</reference>
<gene>
    <name evidence="1" type="ORF">IM697_30435</name>
</gene>
<accession>A0A7M2SDM6</accession>
<dbReference type="Proteomes" id="UP000594205">
    <property type="component" value="Chromosome"/>
</dbReference>
<evidence type="ECO:0000313" key="2">
    <source>
        <dbReference type="Proteomes" id="UP000594205"/>
    </source>
</evidence>
<evidence type="ECO:0000313" key="1">
    <source>
        <dbReference type="EMBL" id="QOV34426.1"/>
    </source>
</evidence>
<sequence length="115" mass="12611">MFATVLDMDYSQAFDTITNEDTAVFDALLNADGNEAARLWRVKNERCVRYMIAQLPEDDADPQLWTTAASRMASRMARHVGQAVDEQAPDARGQAVVADEGVLPMSSRCELCAAA</sequence>
<keyword evidence="2" id="KW-1185">Reference proteome</keyword>
<dbReference type="AlphaFoldDB" id="A0A7M2SDM6"/>